<sequence>MEGSSSEPVQDQREQTGGYKTPSAQKIASGTPFTTKAIAFILVCGYLLCTVYPPVAKQLALIPDKTLPSVWNLGTAGFLEMNIVNLVFDVICLLHLGQAVEPYWGGAEFFKFLLVVNVCVGTATFLVLYVLYLASADEYYLYTRCWGFQGAIAGLCVAVRQLLPEETLLLVGPAPLRPQGRLYLSLYVTATLLLCISSDAEHHHIGLYLFVIFGAYFGWLYLRFFQATANGDGSGDGSSDFGFETLFPQPVQPVISRFGDASYQVFCMPAVPTHTQAAVPITPALLPSGSQASLNTPLEAPSPYDDERRKELSARGARLLEERLARKGSGMSLSSKSKKDLAKKEISVEASDIP</sequence>
<comment type="caution">
    <text evidence="7">The sequence shown here is derived from an EMBL/GenBank/DDBJ whole genome shotgun (WGS) entry which is preliminary data.</text>
</comment>
<keyword evidence="2 6" id="KW-0812">Transmembrane</keyword>
<evidence type="ECO:0000256" key="2">
    <source>
        <dbReference type="ARBA" id="ARBA00022692"/>
    </source>
</evidence>
<dbReference type="GO" id="GO:0016020">
    <property type="term" value="C:membrane"/>
    <property type="evidence" value="ECO:0007669"/>
    <property type="project" value="UniProtKB-SubCell"/>
</dbReference>
<dbReference type="GO" id="GO:0006890">
    <property type="term" value="P:retrograde vesicle-mediated transport, Golgi to endoplasmic reticulum"/>
    <property type="evidence" value="ECO:0007669"/>
    <property type="project" value="InterPro"/>
</dbReference>
<feature type="region of interest" description="Disordered" evidence="5">
    <location>
        <begin position="326"/>
        <end position="354"/>
    </location>
</feature>
<dbReference type="SMART" id="SM01160">
    <property type="entry name" value="DUF1751"/>
    <property type="match status" value="1"/>
</dbReference>
<dbReference type="PANTHER" id="PTHR13377">
    <property type="entry name" value="PLACENTAL PROTEIN 6"/>
    <property type="match status" value="1"/>
</dbReference>
<dbReference type="EMBL" id="LGRX02032335">
    <property type="protein sequence ID" value="KAK3244062.1"/>
    <property type="molecule type" value="Genomic_DNA"/>
</dbReference>
<feature type="region of interest" description="Disordered" evidence="5">
    <location>
        <begin position="290"/>
        <end position="312"/>
    </location>
</feature>
<reference evidence="7 8" key="1">
    <citation type="journal article" date="2015" name="Genome Biol. Evol.">
        <title>Comparative Genomics of a Bacterivorous Green Alga Reveals Evolutionary Causalities and Consequences of Phago-Mixotrophic Mode of Nutrition.</title>
        <authorList>
            <person name="Burns J.A."/>
            <person name="Paasch A."/>
            <person name="Narechania A."/>
            <person name="Kim E."/>
        </authorList>
    </citation>
    <scope>NUCLEOTIDE SEQUENCE [LARGE SCALE GENOMIC DNA]</scope>
    <source>
        <strain evidence="7 8">PLY_AMNH</strain>
    </source>
</reference>
<accession>A0AAE0BYG8</accession>
<organism evidence="7 8">
    <name type="scientific">Cymbomonas tetramitiformis</name>
    <dbReference type="NCBI Taxonomy" id="36881"/>
    <lineage>
        <taxon>Eukaryota</taxon>
        <taxon>Viridiplantae</taxon>
        <taxon>Chlorophyta</taxon>
        <taxon>Pyramimonadophyceae</taxon>
        <taxon>Pyramimonadales</taxon>
        <taxon>Pyramimonadaceae</taxon>
        <taxon>Cymbomonas</taxon>
    </lineage>
</organism>
<keyword evidence="3 6" id="KW-1133">Transmembrane helix</keyword>
<evidence type="ECO:0000313" key="8">
    <source>
        <dbReference type="Proteomes" id="UP001190700"/>
    </source>
</evidence>
<gene>
    <name evidence="7" type="ORF">CYMTET_46310</name>
</gene>
<evidence type="ECO:0000256" key="6">
    <source>
        <dbReference type="SAM" id="Phobius"/>
    </source>
</evidence>
<dbReference type="Pfam" id="PF08551">
    <property type="entry name" value="DUF1751"/>
    <property type="match status" value="1"/>
</dbReference>
<dbReference type="SUPFAM" id="SSF144091">
    <property type="entry name" value="Rhomboid-like"/>
    <property type="match status" value="1"/>
</dbReference>
<feature type="transmembrane region" description="Helical" evidence="6">
    <location>
        <begin position="109"/>
        <end position="133"/>
    </location>
</feature>
<dbReference type="InterPro" id="IPR013861">
    <property type="entry name" value="TMEM115/Pdh1/Rbl19"/>
</dbReference>
<name>A0AAE0BYG8_9CHLO</name>
<dbReference type="GO" id="GO:0005794">
    <property type="term" value="C:Golgi apparatus"/>
    <property type="evidence" value="ECO:0007669"/>
    <property type="project" value="TreeGrafter"/>
</dbReference>
<protein>
    <submittedName>
        <fullName evidence="7">Uncharacterized protein</fullName>
    </submittedName>
</protein>
<feature type="transmembrane region" description="Helical" evidence="6">
    <location>
        <begin position="37"/>
        <end position="55"/>
    </location>
</feature>
<evidence type="ECO:0000256" key="4">
    <source>
        <dbReference type="ARBA" id="ARBA00023136"/>
    </source>
</evidence>
<dbReference type="InterPro" id="IPR035952">
    <property type="entry name" value="Rhomboid-like_sf"/>
</dbReference>
<dbReference type="FunFam" id="1.20.1540.10:FF:000004">
    <property type="entry name" value="Transmembrane protein 115"/>
    <property type="match status" value="1"/>
</dbReference>
<evidence type="ECO:0000256" key="5">
    <source>
        <dbReference type="SAM" id="MobiDB-lite"/>
    </source>
</evidence>
<feature type="compositionally biased region" description="Basic and acidic residues" evidence="5">
    <location>
        <begin position="337"/>
        <end position="347"/>
    </location>
</feature>
<comment type="subcellular location">
    <subcellularLocation>
        <location evidence="1">Membrane</location>
        <topology evidence="1">Multi-pass membrane protein</topology>
    </subcellularLocation>
</comment>
<dbReference type="PANTHER" id="PTHR13377:SF3">
    <property type="entry name" value="TRANSMEMBRANE PROTEIN 115"/>
    <property type="match status" value="1"/>
</dbReference>
<dbReference type="Gene3D" id="1.20.1540.10">
    <property type="entry name" value="Rhomboid-like"/>
    <property type="match status" value="1"/>
</dbReference>
<feature type="transmembrane region" description="Helical" evidence="6">
    <location>
        <begin position="75"/>
        <end position="97"/>
    </location>
</feature>
<evidence type="ECO:0000256" key="3">
    <source>
        <dbReference type="ARBA" id="ARBA00022989"/>
    </source>
</evidence>
<feature type="transmembrane region" description="Helical" evidence="6">
    <location>
        <begin position="139"/>
        <end position="159"/>
    </location>
</feature>
<evidence type="ECO:0000313" key="7">
    <source>
        <dbReference type="EMBL" id="KAK3244062.1"/>
    </source>
</evidence>
<dbReference type="Proteomes" id="UP001190700">
    <property type="component" value="Unassembled WGS sequence"/>
</dbReference>
<feature type="transmembrane region" description="Helical" evidence="6">
    <location>
        <begin position="180"/>
        <end position="199"/>
    </location>
</feature>
<feature type="transmembrane region" description="Helical" evidence="6">
    <location>
        <begin position="205"/>
        <end position="222"/>
    </location>
</feature>
<keyword evidence="4 6" id="KW-0472">Membrane</keyword>
<dbReference type="AlphaFoldDB" id="A0AAE0BYG8"/>
<feature type="region of interest" description="Disordered" evidence="5">
    <location>
        <begin position="1"/>
        <end position="24"/>
    </location>
</feature>
<keyword evidence="8" id="KW-1185">Reference proteome</keyword>
<evidence type="ECO:0000256" key="1">
    <source>
        <dbReference type="ARBA" id="ARBA00004141"/>
    </source>
</evidence>
<proteinExistence type="predicted"/>